<feature type="compositionally biased region" description="Low complexity" evidence="1">
    <location>
        <begin position="8"/>
        <end position="18"/>
    </location>
</feature>
<dbReference type="EMBL" id="MVGC01000356">
    <property type="protein sequence ID" value="RJE19927.1"/>
    <property type="molecule type" value="Genomic_DNA"/>
</dbReference>
<organism evidence="2 3">
    <name type="scientific">Aspergillus sclerotialis</name>
    <dbReference type="NCBI Taxonomy" id="2070753"/>
    <lineage>
        <taxon>Eukaryota</taxon>
        <taxon>Fungi</taxon>
        <taxon>Dikarya</taxon>
        <taxon>Ascomycota</taxon>
        <taxon>Pezizomycotina</taxon>
        <taxon>Eurotiomycetes</taxon>
        <taxon>Eurotiomycetidae</taxon>
        <taxon>Eurotiales</taxon>
        <taxon>Aspergillaceae</taxon>
        <taxon>Aspergillus</taxon>
        <taxon>Aspergillus subgen. Polypaecilum</taxon>
    </lineage>
</organism>
<feature type="region of interest" description="Disordered" evidence="1">
    <location>
        <begin position="575"/>
        <end position="635"/>
    </location>
</feature>
<proteinExistence type="predicted"/>
<dbReference type="SUPFAM" id="SSF52047">
    <property type="entry name" value="RNI-like"/>
    <property type="match status" value="1"/>
</dbReference>
<name>A0A3A2ZF21_9EURO</name>
<dbReference type="AlphaFoldDB" id="A0A3A2ZF21"/>
<dbReference type="Gene3D" id="3.80.10.10">
    <property type="entry name" value="Ribonuclease Inhibitor"/>
    <property type="match status" value="1"/>
</dbReference>
<feature type="compositionally biased region" description="Basic residues" evidence="1">
    <location>
        <begin position="121"/>
        <end position="131"/>
    </location>
</feature>
<evidence type="ECO:0000313" key="3">
    <source>
        <dbReference type="Proteomes" id="UP000266188"/>
    </source>
</evidence>
<keyword evidence="3" id="KW-1185">Reference proteome</keyword>
<gene>
    <name evidence="2" type="ORF">PHISCL_07730</name>
</gene>
<protein>
    <submittedName>
        <fullName evidence="2">Uncharacterized protein</fullName>
    </submittedName>
</protein>
<dbReference type="OrthoDB" id="5395390at2759"/>
<feature type="region of interest" description="Disordered" evidence="1">
    <location>
        <begin position="97"/>
        <end position="137"/>
    </location>
</feature>
<dbReference type="Proteomes" id="UP000266188">
    <property type="component" value="Unassembled WGS sequence"/>
</dbReference>
<dbReference type="STRING" id="2070753.A0A3A2ZF21"/>
<dbReference type="InterPro" id="IPR032675">
    <property type="entry name" value="LRR_dom_sf"/>
</dbReference>
<feature type="compositionally biased region" description="Basic and acidic residues" evidence="1">
    <location>
        <begin position="622"/>
        <end position="635"/>
    </location>
</feature>
<accession>A0A3A2ZF21</accession>
<evidence type="ECO:0000313" key="2">
    <source>
        <dbReference type="EMBL" id="RJE19927.1"/>
    </source>
</evidence>
<sequence length="684" mass="78753">MAYSMRNTSSTFPSPSSTLLRHSRPVRSSRTKVQSYHEESDSDGDQFSRRESLSLRPRSSHRKPVSYREDSTDGSSYELMAENDDSDAVADVNVRYDTPSGHLRSEKLASSRRVPTTNTRSRSKRSTRPKRSGLGLGRPLYKRRKVESETIDIPSSGVVPPWQRLPYHILFDIFYYASHPLVDEVRLSRNPSVQWLVHMARLCKSFHEPALAVLYYSPPLMPSVGAHGLLNLLSKQQDCLSTNYANKVKELHVDVETLLLYKSGPTLGYFNLTNLAVKTPLVKRMRLYHPADHVIGTASYEISHSRWRYPQELFSSMDSSSIRLRSWEWNSRFMETSVLLPFMLDVHAKFAFRSLQELRIMRIGMEDFDRGEDDEPGEQEELLITALKELPHLSRLEFFECPALNQFVLSNLPSTLTHLTITNCEGIDSDDIGSFLASHGEPLRELCLDHNRYVDLSFMVSLAASCKNLEKLRVDISIHDRSSHHDVEPGFYELLRLSEIPTWPTTLQDIELTNLRNWDDTVAEYFFASLIEAAPELRDLRRLVISAILKIGWRDRATFREKWISRLQTVFLRRSAPPNPNRRSIPHDQSQKPTGSGNEWDLIHHDPPSGDSLTPTKRKSRRISERENEDNHSDNYDDFFVQGMCDIVQIRIDNLRPAGTQFNEQDFLDDELSGDEDWSGDRFH</sequence>
<comment type="caution">
    <text evidence="2">The sequence shown here is derived from an EMBL/GenBank/DDBJ whole genome shotgun (WGS) entry which is preliminary data.</text>
</comment>
<feature type="compositionally biased region" description="Basic residues" evidence="1">
    <location>
        <begin position="21"/>
        <end position="30"/>
    </location>
</feature>
<feature type="region of interest" description="Disordered" evidence="1">
    <location>
        <begin position="1"/>
        <end position="76"/>
    </location>
</feature>
<evidence type="ECO:0000256" key="1">
    <source>
        <dbReference type="SAM" id="MobiDB-lite"/>
    </source>
</evidence>
<reference evidence="3" key="1">
    <citation type="submission" date="2017-02" db="EMBL/GenBank/DDBJ databases">
        <authorList>
            <person name="Tafer H."/>
            <person name="Lopandic K."/>
        </authorList>
    </citation>
    <scope>NUCLEOTIDE SEQUENCE [LARGE SCALE GENOMIC DNA]</scope>
    <source>
        <strain evidence="3">CBS 366.77</strain>
    </source>
</reference>